<name>A0AAD9NBJ4_9ANNE</name>
<proteinExistence type="predicted"/>
<sequence>MDEYSRRSSRAISVDSRRRQSMAVGTSLHGSDIERRKSTKSDACVGDDKPQFELPGIQISRIETLDLGDAGSILSGSGRSSKRYIIIHSDMSSDFSRLSCPSDYSLAGSRSSKSRSSRASSGVSSRLWDFSPRESEWDADISLGSRESQLNVSKQDWAGGPSDYGRDDYLMSRKMSVVTFDVGDVGEPFRRHSSPAYAMHGRDACAECICGRIEPAPPCGVLKQQQPQQHKDASCSSILRYYDENRKPSAVSSYRKKSEASILSLRIEEDDGDDVDENTPLTAPPEGAEATGTSTGAPPGKPEEKAKTQRSRVRTDRPPLTRHNTEPLRLTGSEDEYVGIPSTTSSRRESGTLRPPLRRNNTDDSEVERRVARLFKEIEFSVSDSVDESRINSQEYEGSSVRRVEAETQTISEDELTAALAASLKAESGSRSADVRNIKFPTTKPVGRHDSTGSYSDNLRESFDSADVNIDRPQRTKKTREKFKLSAISSALANLGKRASLEKRSMKPKNIPKLFQGFSDDKPSDGGATEKSGSKSTNIKSTPPTYEDVVNDNL</sequence>
<evidence type="ECO:0000313" key="2">
    <source>
        <dbReference type="EMBL" id="KAK2161199.1"/>
    </source>
</evidence>
<feature type="compositionally biased region" description="Polar residues" evidence="1">
    <location>
        <begin position="534"/>
        <end position="544"/>
    </location>
</feature>
<feature type="region of interest" description="Disordered" evidence="1">
    <location>
        <begin position="1"/>
        <end position="49"/>
    </location>
</feature>
<feature type="compositionally biased region" description="Basic and acidic residues" evidence="1">
    <location>
        <begin position="301"/>
        <end position="326"/>
    </location>
</feature>
<gene>
    <name evidence="2" type="ORF">LSH36_120g13011</name>
</gene>
<organism evidence="2 3">
    <name type="scientific">Paralvinella palmiformis</name>
    <dbReference type="NCBI Taxonomy" id="53620"/>
    <lineage>
        <taxon>Eukaryota</taxon>
        <taxon>Metazoa</taxon>
        <taxon>Spiralia</taxon>
        <taxon>Lophotrochozoa</taxon>
        <taxon>Annelida</taxon>
        <taxon>Polychaeta</taxon>
        <taxon>Sedentaria</taxon>
        <taxon>Canalipalpata</taxon>
        <taxon>Terebellida</taxon>
        <taxon>Terebelliformia</taxon>
        <taxon>Alvinellidae</taxon>
        <taxon>Paralvinella</taxon>
    </lineage>
</organism>
<reference evidence="2" key="1">
    <citation type="journal article" date="2023" name="Mol. Biol. Evol.">
        <title>Third-Generation Sequencing Reveals the Adaptive Role of the Epigenome in Three Deep-Sea Polychaetes.</title>
        <authorList>
            <person name="Perez M."/>
            <person name="Aroh O."/>
            <person name="Sun Y."/>
            <person name="Lan Y."/>
            <person name="Juniper S.K."/>
            <person name="Young C.R."/>
            <person name="Angers B."/>
            <person name="Qian P.Y."/>
        </authorList>
    </citation>
    <scope>NUCLEOTIDE SEQUENCE</scope>
    <source>
        <strain evidence="2">P08H-3</strain>
    </source>
</reference>
<feature type="region of interest" description="Disordered" evidence="1">
    <location>
        <begin position="265"/>
        <end position="368"/>
    </location>
</feature>
<evidence type="ECO:0000256" key="1">
    <source>
        <dbReference type="SAM" id="MobiDB-lite"/>
    </source>
</evidence>
<keyword evidence="3" id="KW-1185">Reference proteome</keyword>
<feature type="region of interest" description="Disordered" evidence="1">
    <location>
        <begin position="441"/>
        <end position="460"/>
    </location>
</feature>
<evidence type="ECO:0000313" key="3">
    <source>
        <dbReference type="Proteomes" id="UP001208570"/>
    </source>
</evidence>
<feature type="compositionally biased region" description="Acidic residues" evidence="1">
    <location>
        <begin position="268"/>
        <end position="277"/>
    </location>
</feature>
<dbReference type="EMBL" id="JAODUP010000120">
    <property type="protein sequence ID" value="KAK2161199.1"/>
    <property type="molecule type" value="Genomic_DNA"/>
</dbReference>
<feature type="region of interest" description="Disordered" evidence="1">
    <location>
        <begin position="500"/>
        <end position="554"/>
    </location>
</feature>
<protein>
    <submittedName>
        <fullName evidence="2">Uncharacterized protein</fullName>
    </submittedName>
</protein>
<dbReference type="AlphaFoldDB" id="A0AAD9NBJ4"/>
<accession>A0AAD9NBJ4</accession>
<comment type="caution">
    <text evidence="2">The sequence shown here is derived from an EMBL/GenBank/DDBJ whole genome shotgun (WGS) entry which is preliminary data.</text>
</comment>
<dbReference type="Proteomes" id="UP001208570">
    <property type="component" value="Unassembled WGS sequence"/>
</dbReference>
<feature type="compositionally biased region" description="Basic and acidic residues" evidence="1">
    <location>
        <begin position="31"/>
        <end position="49"/>
    </location>
</feature>